<dbReference type="PROSITE" id="PS51257">
    <property type="entry name" value="PROKAR_LIPOPROTEIN"/>
    <property type="match status" value="1"/>
</dbReference>
<comment type="caution">
    <text evidence="1">The sequence shown here is derived from an EMBL/GenBank/DDBJ whole genome shotgun (WGS) entry which is preliminary data.</text>
</comment>
<proteinExistence type="predicted"/>
<keyword evidence="2" id="KW-1185">Reference proteome</keyword>
<gene>
    <name evidence="1" type="ORF">ACFO6W_17510</name>
</gene>
<evidence type="ECO:0000313" key="2">
    <source>
        <dbReference type="Proteomes" id="UP001596023"/>
    </source>
</evidence>
<accession>A0ABV9KZK7</accession>
<protein>
    <recommendedName>
        <fullName evidence="3">Lipoprotein</fullName>
    </recommendedName>
</protein>
<dbReference type="EMBL" id="JBHSGN010000103">
    <property type="protein sequence ID" value="MFC4675493.1"/>
    <property type="molecule type" value="Genomic_DNA"/>
</dbReference>
<dbReference type="Proteomes" id="UP001596023">
    <property type="component" value="Unassembled WGS sequence"/>
</dbReference>
<evidence type="ECO:0000313" key="1">
    <source>
        <dbReference type="EMBL" id="MFC4675493.1"/>
    </source>
</evidence>
<sequence length="243" mass="27950">MKNIAFFFTSLILFISCDDNSIPPVSVKLEPFIIENYSADARQLYFNEVFKNPNNPDHNNPELNVDEERKVLEIIQAVYNLQSLERDTVFNIYKIHGYYCYNFNSIYLKVNTALPAIRKLAEGIIPTGDAELDKVLTKYKPESVKPFYGYPEFPWLTITTKKEYNMIPVEAEFRRLKSVLTAEFNNGCVGGGNTIDLERKGNTATIIFSIGEGDCPAGCIYHRYWKFEVTNGMARFMNSYSNY</sequence>
<name>A0ABV9KZK7_9BACT</name>
<dbReference type="RefSeq" id="WP_379998780.1">
    <property type="nucleotide sequence ID" value="NZ_JBHSGN010000103.1"/>
</dbReference>
<reference evidence="2" key="1">
    <citation type="journal article" date="2019" name="Int. J. Syst. Evol. Microbiol.">
        <title>The Global Catalogue of Microorganisms (GCM) 10K type strain sequencing project: providing services to taxonomists for standard genome sequencing and annotation.</title>
        <authorList>
            <consortium name="The Broad Institute Genomics Platform"/>
            <consortium name="The Broad Institute Genome Sequencing Center for Infectious Disease"/>
            <person name="Wu L."/>
            <person name="Ma J."/>
        </authorList>
    </citation>
    <scope>NUCLEOTIDE SEQUENCE [LARGE SCALE GENOMIC DNA]</scope>
    <source>
        <strain evidence="2">CCUG 66188</strain>
    </source>
</reference>
<evidence type="ECO:0008006" key="3">
    <source>
        <dbReference type="Google" id="ProtNLM"/>
    </source>
</evidence>
<organism evidence="1 2">
    <name type="scientific">Dysgonomonas termitidis</name>
    <dbReference type="NCBI Taxonomy" id="1516126"/>
    <lineage>
        <taxon>Bacteria</taxon>
        <taxon>Pseudomonadati</taxon>
        <taxon>Bacteroidota</taxon>
        <taxon>Bacteroidia</taxon>
        <taxon>Bacteroidales</taxon>
        <taxon>Dysgonomonadaceae</taxon>
        <taxon>Dysgonomonas</taxon>
    </lineage>
</organism>